<evidence type="ECO:0000313" key="1">
    <source>
        <dbReference type="EMBL" id="GMH63194.1"/>
    </source>
</evidence>
<dbReference type="AlphaFoldDB" id="A0A9W6ZZG7"/>
<comment type="caution">
    <text evidence="1">The sequence shown here is derived from an EMBL/GenBank/DDBJ whole genome shotgun (WGS) entry which is preliminary data.</text>
</comment>
<evidence type="ECO:0000313" key="2">
    <source>
        <dbReference type="Proteomes" id="UP001165082"/>
    </source>
</evidence>
<dbReference type="InterPro" id="IPR023393">
    <property type="entry name" value="START-like_dom_sf"/>
</dbReference>
<gene>
    <name evidence="1" type="ORF">TrRE_jg13041</name>
</gene>
<proteinExistence type="predicted"/>
<keyword evidence="2" id="KW-1185">Reference proteome</keyword>
<dbReference type="OrthoDB" id="10353204at2759"/>
<sequence length="227" mass="24798">MSAFSNVAQKHAIVRTKLCLKAEEHILARGAYKHFKKDSGKLKVNVWLGAEEGIPLTISIIKCVGLTVADFRLFTRRDVYPSNMKVLDPILTCHPLNDVDLQTEDAYAMYQHIKTPAFVANRCGFVAVHTVDSGGGTTEEKLITLSTSEGMQEVAESEFVRVGKDVLSNTKIAYSKVEGCEGGVLLTSVVCVDPAGSLPDFVKIQIAKQNSEGAERMVKHLMKSKGL</sequence>
<protein>
    <submittedName>
        <fullName evidence="1">Uncharacterized protein</fullName>
    </submittedName>
</protein>
<reference evidence="1" key="1">
    <citation type="submission" date="2022-07" db="EMBL/GenBank/DDBJ databases">
        <title>Genome analysis of Parmales, a sister group of diatoms, reveals the evolutionary specialization of diatoms from phago-mixotrophs to photoautotrophs.</title>
        <authorList>
            <person name="Ban H."/>
            <person name="Sato S."/>
            <person name="Yoshikawa S."/>
            <person name="Kazumasa Y."/>
            <person name="Nakamura Y."/>
            <person name="Ichinomiya M."/>
            <person name="Saitoh K."/>
            <person name="Sato N."/>
            <person name="Blanc-Mathieu R."/>
            <person name="Endo H."/>
            <person name="Kuwata A."/>
            <person name="Ogata H."/>
        </authorList>
    </citation>
    <scope>NUCLEOTIDE SEQUENCE</scope>
</reference>
<dbReference type="EMBL" id="BRXZ01002486">
    <property type="protein sequence ID" value="GMH63194.1"/>
    <property type="molecule type" value="Genomic_DNA"/>
</dbReference>
<name>A0A9W6ZZG7_9STRA</name>
<organism evidence="1 2">
    <name type="scientific">Triparma retinervis</name>
    <dbReference type="NCBI Taxonomy" id="2557542"/>
    <lineage>
        <taxon>Eukaryota</taxon>
        <taxon>Sar</taxon>
        <taxon>Stramenopiles</taxon>
        <taxon>Ochrophyta</taxon>
        <taxon>Bolidophyceae</taxon>
        <taxon>Parmales</taxon>
        <taxon>Triparmaceae</taxon>
        <taxon>Triparma</taxon>
    </lineage>
</organism>
<dbReference type="Gene3D" id="3.30.530.20">
    <property type="match status" value="1"/>
</dbReference>
<dbReference type="Proteomes" id="UP001165082">
    <property type="component" value="Unassembled WGS sequence"/>
</dbReference>
<accession>A0A9W6ZZG7</accession>